<protein>
    <submittedName>
        <fullName evidence="2">(African queen) hypothetical protein</fullName>
    </submittedName>
</protein>
<evidence type="ECO:0000313" key="3">
    <source>
        <dbReference type="Proteomes" id="UP000789524"/>
    </source>
</evidence>
<proteinExistence type="predicted"/>
<sequence length="99" mass="10611">MNTTGYRANGERAVNAHEEGHANYGREASPPACACVVSSPRDRDGAIHLGGLILFHSSPLQMTAYFGTQLMALGVVMDSSSLTDLRCPRSYHGRFVPGC</sequence>
<keyword evidence="3" id="KW-1185">Reference proteome</keyword>
<comment type="caution">
    <text evidence="2">The sequence shown here is derived from an EMBL/GenBank/DDBJ whole genome shotgun (WGS) entry which is preliminary data.</text>
</comment>
<reference evidence="2" key="1">
    <citation type="submission" date="2021-09" db="EMBL/GenBank/DDBJ databases">
        <authorList>
            <person name="Martin H S."/>
        </authorList>
    </citation>
    <scope>NUCLEOTIDE SEQUENCE</scope>
</reference>
<dbReference type="AlphaFoldDB" id="A0A8J2VTY1"/>
<feature type="region of interest" description="Disordered" evidence="1">
    <location>
        <begin position="1"/>
        <end position="29"/>
    </location>
</feature>
<gene>
    <name evidence="2" type="ORF">DCHRY22_LOCUS9697</name>
</gene>
<evidence type="ECO:0000256" key="1">
    <source>
        <dbReference type="SAM" id="MobiDB-lite"/>
    </source>
</evidence>
<accession>A0A8J2VTY1</accession>
<dbReference type="Proteomes" id="UP000789524">
    <property type="component" value="Unassembled WGS sequence"/>
</dbReference>
<evidence type="ECO:0000313" key="2">
    <source>
        <dbReference type="EMBL" id="CAG9571511.1"/>
    </source>
</evidence>
<dbReference type="EMBL" id="CAKASE010000067">
    <property type="protein sequence ID" value="CAG9571511.1"/>
    <property type="molecule type" value="Genomic_DNA"/>
</dbReference>
<organism evidence="2 3">
    <name type="scientific">Danaus chrysippus</name>
    <name type="common">African queen</name>
    <dbReference type="NCBI Taxonomy" id="151541"/>
    <lineage>
        <taxon>Eukaryota</taxon>
        <taxon>Metazoa</taxon>
        <taxon>Ecdysozoa</taxon>
        <taxon>Arthropoda</taxon>
        <taxon>Hexapoda</taxon>
        <taxon>Insecta</taxon>
        <taxon>Pterygota</taxon>
        <taxon>Neoptera</taxon>
        <taxon>Endopterygota</taxon>
        <taxon>Lepidoptera</taxon>
        <taxon>Glossata</taxon>
        <taxon>Ditrysia</taxon>
        <taxon>Papilionoidea</taxon>
        <taxon>Nymphalidae</taxon>
        <taxon>Danainae</taxon>
        <taxon>Danaini</taxon>
        <taxon>Danaina</taxon>
        <taxon>Danaus</taxon>
        <taxon>Anosia</taxon>
    </lineage>
</organism>
<name>A0A8J2VTY1_9NEOP</name>